<keyword evidence="2" id="KW-1185">Reference proteome</keyword>
<reference evidence="1 2" key="1">
    <citation type="journal article" date="2018" name="Sci. Rep.">
        <title>Genomic signatures of local adaptation to the degree of environmental predictability in rotifers.</title>
        <authorList>
            <person name="Franch-Gras L."/>
            <person name="Hahn C."/>
            <person name="Garcia-Roger E.M."/>
            <person name="Carmona M.J."/>
            <person name="Serra M."/>
            <person name="Gomez A."/>
        </authorList>
    </citation>
    <scope>NUCLEOTIDE SEQUENCE [LARGE SCALE GENOMIC DNA]</scope>
    <source>
        <strain evidence="1">HYR1</strain>
    </source>
</reference>
<organism evidence="1 2">
    <name type="scientific">Brachionus plicatilis</name>
    <name type="common">Marine rotifer</name>
    <name type="synonym">Brachionus muelleri</name>
    <dbReference type="NCBI Taxonomy" id="10195"/>
    <lineage>
        <taxon>Eukaryota</taxon>
        <taxon>Metazoa</taxon>
        <taxon>Spiralia</taxon>
        <taxon>Gnathifera</taxon>
        <taxon>Rotifera</taxon>
        <taxon>Eurotatoria</taxon>
        <taxon>Monogononta</taxon>
        <taxon>Pseudotrocha</taxon>
        <taxon>Ploima</taxon>
        <taxon>Brachionidae</taxon>
        <taxon>Brachionus</taxon>
    </lineage>
</organism>
<evidence type="ECO:0000313" key="2">
    <source>
        <dbReference type="Proteomes" id="UP000276133"/>
    </source>
</evidence>
<name>A0A3M7QYA3_BRAPC</name>
<protein>
    <submittedName>
        <fullName evidence="1">Uncharacterized protein</fullName>
    </submittedName>
</protein>
<evidence type="ECO:0000313" key="1">
    <source>
        <dbReference type="EMBL" id="RNA16199.1"/>
    </source>
</evidence>
<proteinExistence type="predicted"/>
<accession>A0A3M7QYA3</accession>
<dbReference type="Proteomes" id="UP000276133">
    <property type="component" value="Unassembled WGS sequence"/>
</dbReference>
<dbReference type="AlphaFoldDB" id="A0A3M7QYA3"/>
<comment type="caution">
    <text evidence="1">The sequence shown here is derived from an EMBL/GenBank/DDBJ whole genome shotgun (WGS) entry which is preliminary data.</text>
</comment>
<dbReference type="EMBL" id="REGN01004774">
    <property type="protein sequence ID" value="RNA16199.1"/>
    <property type="molecule type" value="Genomic_DNA"/>
</dbReference>
<gene>
    <name evidence="1" type="ORF">BpHYR1_041082</name>
</gene>
<sequence length="130" mass="15190">MIDFLPFISPERSPGLGIQNRNYSKYKSTDSKVQIKTNLYAFCSSTLPFDYFSFPRPFLSLTFLFLDYSFLRLLEKERKSRGRVEKELWKTRGTKCEQVKMGVISFPPLVIQERAQITLTHFCPKMSSKA</sequence>